<feature type="transmembrane region" description="Helical" evidence="8">
    <location>
        <begin position="21"/>
        <end position="40"/>
    </location>
</feature>
<evidence type="ECO:0000313" key="10">
    <source>
        <dbReference type="EMBL" id="KAK7048596.1"/>
    </source>
</evidence>
<dbReference type="InterPro" id="IPR005828">
    <property type="entry name" value="MFS_sugar_transport-like"/>
</dbReference>
<evidence type="ECO:0000259" key="9">
    <source>
        <dbReference type="PROSITE" id="PS50850"/>
    </source>
</evidence>
<dbReference type="Pfam" id="PF00083">
    <property type="entry name" value="Sugar_tr"/>
    <property type="match status" value="1"/>
</dbReference>
<feature type="domain" description="Major facilitator superfamily (MFS) profile" evidence="9">
    <location>
        <begin position="27"/>
        <end position="465"/>
    </location>
</feature>
<dbReference type="Proteomes" id="UP001362999">
    <property type="component" value="Unassembled WGS sequence"/>
</dbReference>
<accession>A0AAW0DBV1</accession>
<evidence type="ECO:0000256" key="1">
    <source>
        <dbReference type="ARBA" id="ARBA00004141"/>
    </source>
</evidence>
<feature type="transmembrane region" description="Helical" evidence="8">
    <location>
        <begin position="161"/>
        <end position="179"/>
    </location>
</feature>
<feature type="transmembrane region" description="Helical" evidence="8">
    <location>
        <begin position="342"/>
        <end position="362"/>
    </location>
</feature>
<dbReference type="AlphaFoldDB" id="A0AAW0DBV1"/>
<feature type="transmembrane region" description="Helical" evidence="8">
    <location>
        <begin position="66"/>
        <end position="85"/>
    </location>
</feature>
<sequence length="518" mass="56558">MPYSGAILPFNTSDRVPKSSLLLAVLLVGCSMITSTTFGYDASMVNGLNILPSYANYFNTNNTVNLSLNTASVWIGGILAGLSFGKVTDIIGRRPSLFWAAIITLFAVILQTAAQNVGMFVAARILIGYGTSASALTGPAYLAETLPFKWRGWGLGIFNDFYYVGGLIAAGITYATSFWSSTWAWRLPSAIQGIFSIMCIIILPFIPESPRWLVYQGRTEEALRVVARTHSNGDMNDPITITQYKEIIDTIDYEKNTAKPLSMTQMVKTPSARKRVILCTSVAVFSTLAGNVIVSYYLGSMLDNAGIKDTTTQLQINVILNAFCLVCALVGTYYIDRIGRKATALISISSLTVFLFLVGALTKLYGNSTNNAGIYATVAMIFLFQGAYSFGWTPLLYVYPPEVLNYAIRANGMGVLQLALNGTALMAVFAFPFALADIGWKTYMINAAWDALEVPFVWWYWVETAGKTLEEIDELLDGVKHSNAPDLEQVMRGEVQAGRERGSLEIEKSVVVAGDGKE</sequence>
<feature type="transmembrane region" description="Helical" evidence="8">
    <location>
        <begin position="374"/>
        <end position="397"/>
    </location>
</feature>
<proteinExistence type="inferred from homology"/>
<evidence type="ECO:0000256" key="5">
    <source>
        <dbReference type="ARBA" id="ARBA00022989"/>
    </source>
</evidence>
<name>A0AAW0DBV1_9AGAR</name>
<dbReference type="SUPFAM" id="SSF103473">
    <property type="entry name" value="MFS general substrate transporter"/>
    <property type="match status" value="1"/>
</dbReference>
<dbReference type="PROSITE" id="PS50850">
    <property type="entry name" value="MFS"/>
    <property type="match status" value="1"/>
</dbReference>
<comment type="catalytic activity">
    <reaction evidence="7">
        <text>myo-inositol(out) + H(+)(out) = myo-inositol(in) + H(+)(in)</text>
        <dbReference type="Rhea" id="RHEA:60364"/>
        <dbReference type="ChEBI" id="CHEBI:15378"/>
        <dbReference type="ChEBI" id="CHEBI:17268"/>
    </reaction>
</comment>
<gene>
    <name evidence="10" type="ORF">R3P38DRAFT_2870346</name>
</gene>
<evidence type="ECO:0000256" key="8">
    <source>
        <dbReference type="SAM" id="Phobius"/>
    </source>
</evidence>
<comment type="subcellular location">
    <subcellularLocation>
        <location evidence="1">Membrane</location>
        <topology evidence="1">Multi-pass membrane protein</topology>
    </subcellularLocation>
</comment>
<dbReference type="PRINTS" id="PR00171">
    <property type="entry name" value="SUGRTRNSPORT"/>
</dbReference>
<dbReference type="InterPro" id="IPR036259">
    <property type="entry name" value="MFS_trans_sf"/>
</dbReference>
<keyword evidence="6 8" id="KW-0472">Membrane</keyword>
<keyword evidence="3" id="KW-0813">Transport</keyword>
<feature type="transmembrane region" description="Helical" evidence="8">
    <location>
        <begin position="276"/>
        <end position="298"/>
    </location>
</feature>
<evidence type="ECO:0000256" key="3">
    <source>
        <dbReference type="ARBA" id="ARBA00022448"/>
    </source>
</evidence>
<dbReference type="InterPro" id="IPR050360">
    <property type="entry name" value="MFS_Sugar_Transporters"/>
</dbReference>
<feature type="transmembrane region" description="Helical" evidence="8">
    <location>
        <begin position="418"/>
        <end position="436"/>
    </location>
</feature>
<feature type="transmembrane region" description="Helical" evidence="8">
    <location>
        <begin position="97"/>
        <end position="114"/>
    </location>
</feature>
<dbReference type="EMBL" id="JAWWNJ010000009">
    <property type="protein sequence ID" value="KAK7048596.1"/>
    <property type="molecule type" value="Genomic_DNA"/>
</dbReference>
<dbReference type="InterPro" id="IPR020846">
    <property type="entry name" value="MFS_dom"/>
</dbReference>
<dbReference type="FunFam" id="1.20.1250.20:FF:000134">
    <property type="entry name" value="MFS sugar transporter protein"/>
    <property type="match status" value="1"/>
</dbReference>
<evidence type="ECO:0000256" key="7">
    <source>
        <dbReference type="ARBA" id="ARBA00049119"/>
    </source>
</evidence>
<feature type="transmembrane region" description="Helical" evidence="8">
    <location>
        <begin position="120"/>
        <end position="141"/>
    </location>
</feature>
<feature type="transmembrane region" description="Helical" evidence="8">
    <location>
        <begin position="185"/>
        <end position="206"/>
    </location>
</feature>
<keyword evidence="5 8" id="KW-1133">Transmembrane helix</keyword>
<comment type="similarity">
    <text evidence="2">Belongs to the major facilitator superfamily. Sugar transporter (TC 2.A.1.1) family.</text>
</comment>
<dbReference type="GO" id="GO:0005351">
    <property type="term" value="F:carbohydrate:proton symporter activity"/>
    <property type="evidence" value="ECO:0007669"/>
    <property type="project" value="TreeGrafter"/>
</dbReference>
<keyword evidence="11" id="KW-1185">Reference proteome</keyword>
<evidence type="ECO:0000256" key="2">
    <source>
        <dbReference type="ARBA" id="ARBA00010992"/>
    </source>
</evidence>
<dbReference type="PANTHER" id="PTHR48022">
    <property type="entry name" value="PLASTIDIC GLUCOSE TRANSPORTER 4"/>
    <property type="match status" value="1"/>
</dbReference>
<keyword evidence="4 8" id="KW-0812">Transmembrane</keyword>
<evidence type="ECO:0000256" key="4">
    <source>
        <dbReference type="ARBA" id="ARBA00022692"/>
    </source>
</evidence>
<protein>
    <submittedName>
        <fullName evidence="10">Hexose transporter protein</fullName>
    </submittedName>
</protein>
<reference evidence="10 11" key="1">
    <citation type="journal article" date="2024" name="J Genomics">
        <title>Draft genome sequencing and assembly of Favolaschia claudopus CIRM-BRFM 2984 isolated from oak limbs.</title>
        <authorList>
            <person name="Navarro D."/>
            <person name="Drula E."/>
            <person name="Chaduli D."/>
            <person name="Cazenave R."/>
            <person name="Ahrendt S."/>
            <person name="Wang J."/>
            <person name="Lipzen A."/>
            <person name="Daum C."/>
            <person name="Barry K."/>
            <person name="Grigoriev I.V."/>
            <person name="Favel A."/>
            <person name="Rosso M.N."/>
            <person name="Martin F."/>
        </authorList>
    </citation>
    <scope>NUCLEOTIDE SEQUENCE [LARGE SCALE GENOMIC DNA]</scope>
    <source>
        <strain evidence="10 11">CIRM-BRFM 2984</strain>
    </source>
</reference>
<feature type="transmembrane region" description="Helical" evidence="8">
    <location>
        <begin position="318"/>
        <end position="335"/>
    </location>
</feature>
<dbReference type="Gene3D" id="1.20.1250.20">
    <property type="entry name" value="MFS general substrate transporter like domains"/>
    <property type="match status" value="1"/>
</dbReference>
<dbReference type="GO" id="GO:0016020">
    <property type="term" value="C:membrane"/>
    <property type="evidence" value="ECO:0007669"/>
    <property type="project" value="UniProtKB-SubCell"/>
</dbReference>
<organism evidence="10 11">
    <name type="scientific">Favolaschia claudopus</name>
    <dbReference type="NCBI Taxonomy" id="2862362"/>
    <lineage>
        <taxon>Eukaryota</taxon>
        <taxon>Fungi</taxon>
        <taxon>Dikarya</taxon>
        <taxon>Basidiomycota</taxon>
        <taxon>Agaricomycotina</taxon>
        <taxon>Agaricomycetes</taxon>
        <taxon>Agaricomycetidae</taxon>
        <taxon>Agaricales</taxon>
        <taxon>Marasmiineae</taxon>
        <taxon>Mycenaceae</taxon>
        <taxon>Favolaschia</taxon>
    </lineage>
</organism>
<evidence type="ECO:0000256" key="6">
    <source>
        <dbReference type="ARBA" id="ARBA00023136"/>
    </source>
</evidence>
<evidence type="ECO:0000313" key="11">
    <source>
        <dbReference type="Proteomes" id="UP001362999"/>
    </source>
</evidence>
<dbReference type="PANTHER" id="PTHR48022:SF31">
    <property type="entry name" value="HEXOSE TRANSPORTER"/>
    <property type="match status" value="1"/>
</dbReference>
<dbReference type="InterPro" id="IPR003663">
    <property type="entry name" value="Sugar/inositol_transpt"/>
</dbReference>
<comment type="caution">
    <text evidence="10">The sequence shown here is derived from an EMBL/GenBank/DDBJ whole genome shotgun (WGS) entry which is preliminary data.</text>
</comment>